<evidence type="ECO:0000256" key="4">
    <source>
        <dbReference type="ARBA" id="ARBA00022679"/>
    </source>
</evidence>
<dbReference type="PROSITE" id="PS00107">
    <property type="entry name" value="PROTEIN_KINASE_ATP"/>
    <property type="match status" value="1"/>
</dbReference>
<dbReference type="Pfam" id="PF00069">
    <property type="entry name" value="Pkinase"/>
    <property type="match status" value="1"/>
</dbReference>
<evidence type="ECO:0000313" key="14">
    <source>
        <dbReference type="Proteomes" id="UP001642483"/>
    </source>
</evidence>
<evidence type="ECO:0000256" key="9">
    <source>
        <dbReference type="ARBA" id="ARBA00048679"/>
    </source>
</evidence>
<evidence type="ECO:0000256" key="1">
    <source>
        <dbReference type="ARBA" id="ARBA00010886"/>
    </source>
</evidence>
<evidence type="ECO:0000259" key="12">
    <source>
        <dbReference type="PROSITE" id="PS50011"/>
    </source>
</evidence>
<evidence type="ECO:0000256" key="2">
    <source>
        <dbReference type="ARBA" id="ARBA00012513"/>
    </source>
</evidence>
<dbReference type="PROSITE" id="PS00108">
    <property type="entry name" value="PROTEIN_KINASE_ST"/>
    <property type="match status" value="1"/>
</dbReference>
<feature type="region of interest" description="Disordered" evidence="11">
    <location>
        <begin position="594"/>
        <end position="615"/>
    </location>
</feature>
<dbReference type="CDD" id="cd08215">
    <property type="entry name" value="STKc_Nek"/>
    <property type="match status" value="1"/>
</dbReference>
<sequence>MESYAVVTCIGKGSSGAVYLARSDKIKKLVAIKKIEIDESRRSRCKKSVIREANILQSLNHFHIVICYEWFLSEKSENISMVLEYCNGGTLQDRIESAQKANIHLDEGKVLEWITQITSAVSYIHERKILHRDLKSENVFLLKNGVAKLGDFGISKEINHTLDKANTCVGTPCYLSPELCKDIPYSFKSDIWALGCLLFEMCALKPAFDAANLISLFYKIVQVKYSPLPESTSPQIRELIAKILVQNPTQRPTAADLLKLPILQKYAAQVRLQSSDSVDQINLMSDQKESAPEVVDKWGDLDDLDELLKQTEDEFLNGPNKENQSFKIPSLTNNARSFSVRGDYRADMVEIDGANSLNEYEESRPQTCPHSAVRREETVTPTDTIATWSGYGDRGSRRPSGRANISLSSSSDESDYDSYSGSNINTQRQYSSDDFSSSSDDENTVNTARTTATIDEEIPEVLEASDEGEESPRKLYDSSGFLGITPSRNLPGSSWLQSKRAQVLRQNPKPGPNPVVISTVTRHSIDMAGSYAKSRSSNYGNVTIMNSCPPPEVAESNKHVQRRKKLPGSSWLKRNSESSSDEIVLGEAISEKSLPRSRSFQNKEKKNMTSDQKNFKAQQRENDLILESCSSTNEYASSPEKHSFCSDTNRSAYDVDYADDFEDDDDDDDFNQTRTLTPQVSSLEFVKQRCVDTIGQEAFNQLTKMFKRGMSIGEAYKRHKGAIDFETLETCYLLLK</sequence>
<feature type="region of interest" description="Disordered" evidence="11">
    <location>
        <begin position="551"/>
        <end position="577"/>
    </location>
</feature>
<dbReference type="SUPFAM" id="SSF56112">
    <property type="entry name" value="Protein kinase-like (PK-like)"/>
    <property type="match status" value="1"/>
</dbReference>
<dbReference type="Gene3D" id="1.10.510.10">
    <property type="entry name" value="Transferase(Phosphotransferase) domain 1"/>
    <property type="match status" value="1"/>
</dbReference>
<dbReference type="InterPro" id="IPR011009">
    <property type="entry name" value="Kinase-like_dom_sf"/>
</dbReference>
<evidence type="ECO:0000256" key="10">
    <source>
        <dbReference type="PROSITE-ProRule" id="PRU10141"/>
    </source>
</evidence>
<dbReference type="InterPro" id="IPR017441">
    <property type="entry name" value="Protein_kinase_ATP_BS"/>
</dbReference>
<evidence type="ECO:0000256" key="8">
    <source>
        <dbReference type="ARBA" id="ARBA00047899"/>
    </source>
</evidence>
<accession>A0ABP0G076</accession>
<dbReference type="PANTHER" id="PTHR44899">
    <property type="entry name" value="CAMK FAMILY PROTEIN KINASE"/>
    <property type="match status" value="1"/>
</dbReference>
<keyword evidence="5 10" id="KW-0547">Nucleotide-binding</keyword>
<keyword evidence="7 10" id="KW-0067">ATP-binding</keyword>
<dbReference type="EMBL" id="CAWYQH010000097">
    <property type="protein sequence ID" value="CAK8684214.1"/>
    <property type="molecule type" value="Genomic_DNA"/>
</dbReference>
<dbReference type="InterPro" id="IPR008271">
    <property type="entry name" value="Ser/Thr_kinase_AS"/>
</dbReference>
<organism evidence="13 14">
    <name type="scientific">Clavelina lepadiformis</name>
    <name type="common">Light-bulb sea squirt</name>
    <name type="synonym">Ascidia lepadiformis</name>
    <dbReference type="NCBI Taxonomy" id="159417"/>
    <lineage>
        <taxon>Eukaryota</taxon>
        <taxon>Metazoa</taxon>
        <taxon>Chordata</taxon>
        <taxon>Tunicata</taxon>
        <taxon>Ascidiacea</taxon>
        <taxon>Aplousobranchia</taxon>
        <taxon>Clavelinidae</taxon>
        <taxon>Clavelina</taxon>
    </lineage>
</organism>
<name>A0ABP0G076_CLALP</name>
<gene>
    <name evidence="13" type="ORF">CVLEPA_LOCUS15207</name>
</gene>
<feature type="compositionally biased region" description="Low complexity" evidence="11">
    <location>
        <begin position="406"/>
        <end position="422"/>
    </location>
</feature>
<feature type="domain" description="Protein kinase" evidence="12">
    <location>
        <begin position="4"/>
        <end position="263"/>
    </location>
</feature>
<comment type="caution">
    <text evidence="13">The sequence shown here is derived from an EMBL/GenBank/DDBJ whole genome shotgun (WGS) entry which is preliminary data.</text>
</comment>
<evidence type="ECO:0000256" key="11">
    <source>
        <dbReference type="SAM" id="MobiDB-lite"/>
    </source>
</evidence>
<dbReference type="EC" id="2.7.11.1" evidence="2"/>
<protein>
    <recommendedName>
        <fullName evidence="2">non-specific serine/threonine protein kinase</fullName>
        <ecNumber evidence="2">2.7.11.1</ecNumber>
    </recommendedName>
</protein>
<keyword evidence="14" id="KW-1185">Reference proteome</keyword>
<feature type="binding site" evidence="10">
    <location>
        <position position="34"/>
    </location>
    <ligand>
        <name>ATP</name>
        <dbReference type="ChEBI" id="CHEBI:30616"/>
    </ligand>
</feature>
<evidence type="ECO:0000256" key="5">
    <source>
        <dbReference type="ARBA" id="ARBA00022741"/>
    </source>
</evidence>
<feature type="compositionally biased region" description="Acidic residues" evidence="11">
    <location>
        <begin position="454"/>
        <end position="469"/>
    </location>
</feature>
<dbReference type="InterPro" id="IPR000719">
    <property type="entry name" value="Prot_kinase_dom"/>
</dbReference>
<proteinExistence type="inferred from homology"/>
<comment type="similarity">
    <text evidence="1">Belongs to the protein kinase superfamily. NEK Ser/Thr protein kinase family. NIMA subfamily.</text>
</comment>
<evidence type="ECO:0000256" key="6">
    <source>
        <dbReference type="ARBA" id="ARBA00022777"/>
    </source>
</evidence>
<feature type="compositionally biased region" description="Polar residues" evidence="11">
    <location>
        <begin position="444"/>
        <end position="453"/>
    </location>
</feature>
<dbReference type="PANTHER" id="PTHR44899:SF3">
    <property type="entry name" value="SERINE_THREONINE-PROTEIN KINASE NEK1"/>
    <property type="match status" value="1"/>
</dbReference>
<dbReference type="InterPro" id="IPR051131">
    <property type="entry name" value="NEK_Ser/Thr_kinase_NIMA"/>
</dbReference>
<evidence type="ECO:0000313" key="13">
    <source>
        <dbReference type="EMBL" id="CAK8684214.1"/>
    </source>
</evidence>
<keyword evidence="3" id="KW-0723">Serine/threonine-protein kinase</keyword>
<comment type="catalytic activity">
    <reaction evidence="8">
        <text>L-threonyl-[protein] + ATP = O-phospho-L-threonyl-[protein] + ADP + H(+)</text>
        <dbReference type="Rhea" id="RHEA:46608"/>
        <dbReference type="Rhea" id="RHEA-COMP:11060"/>
        <dbReference type="Rhea" id="RHEA-COMP:11605"/>
        <dbReference type="ChEBI" id="CHEBI:15378"/>
        <dbReference type="ChEBI" id="CHEBI:30013"/>
        <dbReference type="ChEBI" id="CHEBI:30616"/>
        <dbReference type="ChEBI" id="CHEBI:61977"/>
        <dbReference type="ChEBI" id="CHEBI:456216"/>
        <dbReference type="EC" id="2.7.11.1"/>
    </reaction>
</comment>
<dbReference type="SMART" id="SM00220">
    <property type="entry name" value="S_TKc"/>
    <property type="match status" value="1"/>
</dbReference>
<evidence type="ECO:0000256" key="7">
    <source>
        <dbReference type="ARBA" id="ARBA00022840"/>
    </source>
</evidence>
<feature type="region of interest" description="Disordered" evidence="11">
    <location>
        <begin position="356"/>
        <end position="474"/>
    </location>
</feature>
<dbReference type="PROSITE" id="PS50011">
    <property type="entry name" value="PROTEIN_KINASE_DOM"/>
    <property type="match status" value="1"/>
</dbReference>
<reference evidence="13 14" key="1">
    <citation type="submission" date="2024-02" db="EMBL/GenBank/DDBJ databases">
        <authorList>
            <person name="Daric V."/>
            <person name="Darras S."/>
        </authorList>
    </citation>
    <scope>NUCLEOTIDE SEQUENCE [LARGE SCALE GENOMIC DNA]</scope>
</reference>
<keyword evidence="6" id="KW-0418">Kinase</keyword>
<dbReference type="Proteomes" id="UP001642483">
    <property type="component" value="Unassembled WGS sequence"/>
</dbReference>
<evidence type="ECO:0000256" key="3">
    <source>
        <dbReference type="ARBA" id="ARBA00022527"/>
    </source>
</evidence>
<comment type="catalytic activity">
    <reaction evidence="9">
        <text>L-seryl-[protein] + ATP = O-phospho-L-seryl-[protein] + ADP + H(+)</text>
        <dbReference type="Rhea" id="RHEA:17989"/>
        <dbReference type="Rhea" id="RHEA-COMP:9863"/>
        <dbReference type="Rhea" id="RHEA-COMP:11604"/>
        <dbReference type="ChEBI" id="CHEBI:15378"/>
        <dbReference type="ChEBI" id="CHEBI:29999"/>
        <dbReference type="ChEBI" id="CHEBI:30616"/>
        <dbReference type="ChEBI" id="CHEBI:83421"/>
        <dbReference type="ChEBI" id="CHEBI:456216"/>
        <dbReference type="EC" id="2.7.11.1"/>
    </reaction>
</comment>
<keyword evidence="4" id="KW-0808">Transferase</keyword>